<dbReference type="EMBL" id="LK995493">
    <property type="protein sequence ID" value="CED91022.1"/>
    <property type="molecule type" value="Genomic_DNA"/>
</dbReference>
<organism evidence="2">
    <name type="scientific">Actinomyces succiniciruminis</name>
    <dbReference type="NCBI Taxonomy" id="1522002"/>
    <lineage>
        <taxon>Bacteria</taxon>
        <taxon>Bacillati</taxon>
        <taxon>Actinomycetota</taxon>
        <taxon>Actinomycetes</taxon>
        <taxon>Actinomycetales</taxon>
        <taxon>Actinomycetaceae</taxon>
        <taxon>Actinomyces</taxon>
    </lineage>
</organism>
<sequence length="259" mass="27007">MTEPTSDPHPADPQSADGRADLSAGDGMTPRSVRGVPYLFDTGLVLPTALVTRAGPHTAFVRVFPLDATAQVAATARRAGFRLNRATPEADWLLLADVDGLADARLAALADALNAAGLCAFAYAGTGPPEPRAGERGRPRRLGTRRPEAADGTVFVEVRLHDPLFGNGPEAPPSAQTVVYGPSEDLELFQETAAERFVIEPVPEIGGMAALRIDHAEVAAGLTSIEALVEELDAALRECGLQGPVHIVDRRDAPAGGGG</sequence>
<evidence type="ECO:0000256" key="1">
    <source>
        <dbReference type="SAM" id="MobiDB-lite"/>
    </source>
</evidence>
<feature type="region of interest" description="Disordered" evidence="1">
    <location>
        <begin position="1"/>
        <end position="29"/>
    </location>
</feature>
<evidence type="ECO:0000313" key="2">
    <source>
        <dbReference type="EMBL" id="CED91022.1"/>
    </source>
</evidence>
<dbReference type="RefSeq" id="WP_210579781.1">
    <property type="nucleotide sequence ID" value="NZ_LK995493.1"/>
</dbReference>
<reference evidence="2" key="1">
    <citation type="submission" date="2014-07" db="EMBL/GenBank/DDBJ databases">
        <authorList>
            <person name="Zhang J.E."/>
            <person name="Yang H."/>
            <person name="Guo J."/>
            <person name="Deng Z."/>
            <person name="Luo H."/>
            <person name="Luo M."/>
            <person name="Zhao B."/>
        </authorList>
    </citation>
    <scope>NUCLEOTIDE SEQUENCE</scope>
    <source>
        <strain evidence="2">AM4</strain>
    </source>
</reference>
<dbReference type="AlphaFoldDB" id="A0A1L7RN10"/>
<proteinExistence type="predicted"/>
<accession>A0A1L7RN10</accession>
<gene>
    <name evidence="2" type="ORF">AAM4_1190</name>
</gene>
<protein>
    <submittedName>
        <fullName evidence="2">Uncharacterized protein</fullName>
    </submittedName>
</protein>
<name>A0A1L7RN10_9ACTO</name>